<keyword evidence="3" id="KW-1185">Reference proteome</keyword>
<evidence type="ECO:0000313" key="2">
    <source>
        <dbReference type="EMBL" id="KAK7690371.1"/>
    </source>
</evidence>
<dbReference type="Proteomes" id="UP001385951">
    <property type="component" value="Unassembled WGS sequence"/>
</dbReference>
<dbReference type="InterPro" id="IPR029058">
    <property type="entry name" value="AB_hydrolase_fold"/>
</dbReference>
<dbReference type="SUPFAM" id="SSF53474">
    <property type="entry name" value="alpha/beta-Hydrolases"/>
    <property type="match status" value="1"/>
</dbReference>
<gene>
    <name evidence="2" type="ORF">QCA50_007028</name>
</gene>
<keyword evidence="1" id="KW-0732">Signal</keyword>
<accession>A0AAW0GBU5</accession>
<sequence>MKYSAPLRPFVILAIIISAAEASSSLNELQEPLKEGIEWRDCNIVGPLNASCGHFEVPLDWNDPSAGKGRLAVIKYHATRPAAERKGVLFTHPGGAAGDAMGWLIARSEVMMNLLVNGTYDLVSWDIRGTPTRNEHIMLHEYSTIPSAPRCFPDQAVPNQLWESIYNMKVPTSNITFSHPEQASLYSIIYRLYEYRRLFAKSCTLNSREEYSPMLKYMGTAATTRDLVALADYLQGPGTPINFHGVSKGSLIGSHLINMFPEVYVLDMLFLIDPQNLEITSWTGYMPSQMPTRPSINSRNCVRPVPSNVQF</sequence>
<reference evidence="2 3" key="1">
    <citation type="submission" date="2022-09" db="EMBL/GenBank/DDBJ databases">
        <authorList>
            <person name="Palmer J.M."/>
        </authorList>
    </citation>
    <scope>NUCLEOTIDE SEQUENCE [LARGE SCALE GENOMIC DNA]</scope>
    <source>
        <strain evidence="2 3">DSM 7382</strain>
    </source>
</reference>
<feature type="signal peptide" evidence="1">
    <location>
        <begin position="1"/>
        <end position="22"/>
    </location>
</feature>
<dbReference type="Gene3D" id="3.40.50.1820">
    <property type="entry name" value="alpha/beta hydrolase"/>
    <property type="match status" value="1"/>
</dbReference>
<protein>
    <recommendedName>
        <fullName evidence="4">AB hydrolase-1 domain-containing protein</fullName>
    </recommendedName>
</protein>
<dbReference type="AlphaFoldDB" id="A0AAW0GBU5"/>
<dbReference type="EMBL" id="JASBNA010000007">
    <property type="protein sequence ID" value="KAK7690371.1"/>
    <property type="molecule type" value="Genomic_DNA"/>
</dbReference>
<organism evidence="2 3">
    <name type="scientific">Cerrena zonata</name>
    <dbReference type="NCBI Taxonomy" id="2478898"/>
    <lineage>
        <taxon>Eukaryota</taxon>
        <taxon>Fungi</taxon>
        <taxon>Dikarya</taxon>
        <taxon>Basidiomycota</taxon>
        <taxon>Agaricomycotina</taxon>
        <taxon>Agaricomycetes</taxon>
        <taxon>Polyporales</taxon>
        <taxon>Cerrenaceae</taxon>
        <taxon>Cerrena</taxon>
    </lineage>
</organism>
<name>A0AAW0GBU5_9APHY</name>
<proteinExistence type="predicted"/>
<evidence type="ECO:0000256" key="1">
    <source>
        <dbReference type="SAM" id="SignalP"/>
    </source>
</evidence>
<evidence type="ECO:0000313" key="3">
    <source>
        <dbReference type="Proteomes" id="UP001385951"/>
    </source>
</evidence>
<feature type="chain" id="PRO_5043508370" description="AB hydrolase-1 domain-containing protein" evidence="1">
    <location>
        <begin position="23"/>
        <end position="311"/>
    </location>
</feature>
<comment type="caution">
    <text evidence="2">The sequence shown here is derived from an EMBL/GenBank/DDBJ whole genome shotgun (WGS) entry which is preliminary data.</text>
</comment>
<evidence type="ECO:0008006" key="4">
    <source>
        <dbReference type="Google" id="ProtNLM"/>
    </source>
</evidence>